<dbReference type="InterPro" id="IPR024058">
    <property type="entry name" value="Cyt-f_TM"/>
</dbReference>
<keyword evidence="4 17" id="KW-0813">Transport</keyword>
<dbReference type="GO" id="GO:0005506">
    <property type="term" value="F:iron ion binding"/>
    <property type="evidence" value="ECO:0007669"/>
    <property type="project" value="InterPro"/>
</dbReference>
<evidence type="ECO:0000313" key="20">
    <source>
        <dbReference type="EMBL" id="ASB29743.1"/>
    </source>
</evidence>
<keyword evidence="20" id="KW-0934">Plastid</keyword>
<dbReference type="GO" id="GO:0009055">
    <property type="term" value="F:electron transfer activity"/>
    <property type="evidence" value="ECO:0007669"/>
    <property type="project" value="UniProtKB-UniRule"/>
</dbReference>
<feature type="transmembrane region" description="Helical" evidence="17">
    <location>
        <begin position="286"/>
        <end position="303"/>
    </location>
</feature>
<organism evidence="20">
    <name type="scientific">Porolithon onkodes</name>
    <dbReference type="NCBI Taxonomy" id="231751"/>
    <lineage>
        <taxon>Eukaryota</taxon>
        <taxon>Rhodophyta</taxon>
        <taxon>Florideophyceae</taxon>
        <taxon>Corallinophycidae</taxon>
        <taxon>Corallinales</taxon>
        <taxon>Porolithaceae</taxon>
        <taxon>Porolithon</taxon>
    </lineage>
</organism>
<dbReference type="PROSITE" id="PS51010">
    <property type="entry name" value="CYTF"/>
    <property type="match status" value="1"/>
</dbReference>
<dbReference type="PANTHER" id="PTHR33288">
    <property type="match status" value="1"/>
</dbReference>
<dbReference type="InterPro" id="IPR036826">
    <property type="entry name" value="Cyt_f_lg_dom_sf"/>
</dbReference>
<feature type="binding site" description="covalent" evidence="17 18">
    <location>
        <position position="58"/>
    </location>
    <ligand>
        <name>heme</name>
        <dbReference type="ChEBI" id="CHEBI:30413"/>
    </ligand>
</feature>
<sequence length="318" mass="35496">MTFNYNRTLSKIGLALLILTTFCNLYFRAPEVNAFPIYAQQSYENPREATGRIVCANCHLAQRNIELELPKSVLPNTVFEATITIPFNTENKQILSSGKRGNLNVGAVLILPDGFKIAPKELIPEEIKQKTKNTFIQPYSTNNSNILVVGPMPSNTTQTITFPILSPDPAKDKNIHFLKYPIYAGGNRGRGQVYPSGDKSNNNPIISPANGKVISITKLENEDYQVNIEATDGKNFLENIPKNFELQVKEGDSIIANQFLTQDPNVGGFGQNEAEIVLQSPNRVKGMILFFIIISVAQTLFVIKKKQWEKVQVSEMNF</sequence>
<feature type="binding site" description="axial binding residue" evidence="17 18">
    <location>
        <position position="59"/>
    </location>
    <ligand>
        <name>heme</name>
        <dbReference type="ChEBI" id="CHEBI:30413"/>
    </ligand>
    <ligandPart>
        <name>Fe</name>
        <dbReference type="ChEBI" id="CHEBI:18248"/>
    </ligandPart>
</feature>
<keyword evidence="9 17" id="KW-0732">Signal</keyword>
<dbReference type="EMBL" id="KY212106">
    <property type="protein sequence ID" value="ASB29743.1"/>
    <property type="molecule type" value="Genomic_DNA"/>
</dbReference>
<dbReference type="InterPro" id="IPR011054">
    <property type="entry name" value="Rudment_hybrid_motif"/>
</dbReference>
<comment type="similarity">
    <text evidence="2 17">Belongs to the cytochrome f family.</text>
</comment>
<dbReference type="InterPro" id="IPR002325">
    <property type="entry name" value="Cyt_f"/>
</dbReference>
<keyword evidence="10 17" id="KW-0249">Electron transport</keyword>
<feature type="binding site" description="axial binding residue" evidence="17 18">
    <location>
        <position position="35"/>
    </location>
    <ligand>
        <name>heme</name>
        <dbReference type="ChEBI" id="CHEBI:30413"/>
    </ligand>
    <ligandPart>
        <name>Fe</name>
        <dbReference type="ChEBI" id="CHEBI:18248"/>
    </ligandPart>
</feature>
<dbReference type="SUPFAM" id="SSF103431">
    <property type="entry name" value="Cytochrome f subunit of the cytochrome b6f complex, transmembrane anchor"/>
    <property type="match status" value="1"/>
</dbReference>
<keyword evidence="5 17" id="KW-0602">Photosynthesis</keyword>
<evidence type="ECO:0000256" key="8">
    <source>
        <dbReference type="ARBA" id="ARBA00022723"/>
    </source>
</evidence>
<evidence type="ECO:0000256" key="9">
    <source>
        <dbReference type="ARBA" id="ARBA00022729"/>
    </source>
</evidence>
<evidence type="ECO:0000256" key="13">
    <source>
        <dbReference type="ARBA" id="ARBA00023078"/>
    </source>
</evidence>
<feature type="domain" description="Cytochrome f large" evidence="19">
    <location>
        <begin position="35"/>
        <end position="189"/>
    </location>
</feature>
<protein>
    <recommendedName>
        <fullName evidence="3 17">Cytochrome f</fullName>
    </recommendedName>
</protein>
<dbReference type="GO" id="GO:0020037">
    <property type="term" value="F:heme binding"/>
    <property type="evidence" value="ECO:0007669"/>
    <property type="project" value="InterPro"/>
</dbReference>
<dbReference type="SUPFAM" id="SSF49441">
    <property type="entry name" value="Cytochrome f, large domain"/>
    <property type="match status" value="1"/>
</dbReference>
<feature type="binding site" description="covalent" evidence="17 18">
    <location>
        <position position="55"/>
    </location>
    <ligand>
        <name>heme</name>
        <dbReference type="ChEBI" id="CHEBI:30413"/>
    </ligand>
</feature>
<dbReference type="Gene3D" id="2.60.40.830">
    <property type="entry name" value="Cytochrome f large domain"/>
    <property type="match status" value="1"/>
</dbReference>
<evidence type="ECO:0000256" key="15">
    <source>
        <dbReference type="ARBA" id="ARBA00025834"/>
    </source>
</evidence>
<accession>A0A2Z2L3F6</accession>
<dbReference type="Gene3D" id="2.40.50.100">
    <property type="match status" value="1"/>
</dbReference>
<evidence type="ECO:0000256" key="17">
    <source>
        <dbReference type="HAMAP-Rule" id="MF_00610"/>
    </source>
</evidence>
<dbReference type="SUPFAM" id="SSF51246">
    <property type="entry name" value="Rudiment single hybrid motif"/>
    <property type="match status" value="1"/>
</dbReference>
<evidence type="ECO:0000256" key="10">
    <source>
        <dbReference type="ARBA" id="ARBA00022982"/>
    </source>
</evidence>
<evidence type="ECO:0000256" key="18">
    <source>
        <dbReference type="PIRSR" id="PIRSR602325-50"/>
    </source>
</evidence>
<dbReference type="HAMAP" id="MF_00610">
    <property type="entry name" value="Cytb6_f_cytF"/>
    <property type="match status" value="1"/>
</dbReference>
<dbReference type="AlphaFoldDB" id="A0A2Z2L3F6"/>
<keyword evidence="13 17" id="KW-0793">Thylakoid</keyword>
<evidence type="ECO:0000256" key="14">
    <source>
        <dbReference type="ARBA" id="ARBA00023136"/>
    </source>
</evidence>
<dbReference type="Pfam" id="PF16639">
    <property type="entry name" value="Apocytochr_F_N"/>
    <property type="match status" value="1"/>
</dbReference>
<keyword evidence="6 17" id="KW-0349">Heme</keyword>
<keyword evidence="7 17" id="KW-0812">Transmembrane</keyword>
<proteinExistence type="inferred from homology"/>
<dbReference type="Gene3D" id="1.20.5.700">
    <property type="entry name" value="Single helix bin"/>
    <property type="match status" value="1"/>
</dbReference>
<keyword evidence="8 17" id="KW-0479">Metal-binding</keyword>
<dbReference type="Pfam" id="PF01333">
    <property type="entry name" value="Apocytochr_F_C"/>
    <property type="match status" value="1"/>
</dbReference>
<evidence type="ECO:0000256" key="16">
    <source>
        <dbReference type="ARBA" id="ARBA00046266"/>
    </source>
</evidence>
<dbReference type="GO" id="GO:0055035">
    <property type="term" value="C:plastid thylakoid membrane"/>
    <property type="evidence" value="ECO:0007669"/>
    <property type="project" value="UniProtKB-SubCell"/>
</dbReference>
<comment type="function">
    <text evidence="1 17">Component of the cytochrome b6-f complex, which mediates electron transfer between photosystem II (PSII) and photosystem I (PSI), cyclic electron flow around PSI, and state transitions.</text>
</comment>
<dbReference type="RefSeq" id="YP_009502142.1">
    <property type="nucleotide sequence ID" value="NC_038144.1"/>
</dbReference>
<evidence type="ECO:0000256" key="6">
    <source>
        <dbReference type="ARBA" id="ARBA00022617"/>
    </source>
</evidence>
<evidence type="ECO:0000256" key="3">
    <source>
        <dbReference type="ARBA" id="ARBA00013528"/>
    </source>
</evidence>
<evidence type="ECO:0000256" key="2">
    <source>
        <dbReference type="ARBA" id="ARBA00008923"/>
    </source>
</evidence>
<evidence type="ECO:0000256" key="5">
    <source>
        <dbReference type="ARBA" id="ARBA00022531"/>
    </source>
</evidence>
<dbReference type="GO" id="GO:0015979">
    <property type="term" value="P:photosynthesis"/>
    <property type="evidence" value="ECO:0007669"/>
    <property type="project" value="UniProtKB-UniRule"/>
</dbReference>
<dbReference type="PANTHER" id="PTHR33288:SF10">
    <property type="entry name" value="CYTOCHROME F"/>
    <property type="match status" value="1"/>
</dbReference>
<evidence type="ECO:0000256" key="11">
    <source>
        <dbReference type="ARBA" id="ARBA00022989"/>
    </source>
</evidence>
<reference evidence="20" key="1">
    <citation type="submission" date="2016-11" db="EMBL/GenBank/DDBJ databases">
        <title>Complete organellar and ribosomal genomic analysis of the lectotype specimen of the reef forming species Porolithon onkodes (Heydrich) Foslie.</title>
        <authorList>
            <person name="Hughey J.R."/>
            <person name="Gabrielson P.W."/>
        </authorList>
    </citation>
    <scope>NUCLEOTIDE SEQUENCE</scope>
</reference>
<keyword evidence="12 17" id="KW-0408">Iron</keyword>
<evidence type="ECO:0000259" key="19">
    <source>
        <dbReference type="Pfam" id="PF16639"/>
    </source>
</evidence>
<evidence type="ECO:0000256" key="4">
    <source>
        <dbReference type="ARBA" id="ARBA00022448"/>
    </source>
</evidence>
<evidence type="ECO:0000256" key="12">
    <source>
        <dbReference type="ARBA" id="ARBA00023004"/>
    </source>
</evidence>
<gene>
    <name evidence="17 20" type="primary">petA</name>
</gene>
<dbReference type="PRINTS" id="PR00610">
    <property type="entry name" value="CYTOCHROMEF"/>
</dbReference>
<evidence type="ECO:0000256" key="1">
    <source>
        <dbReference type="ARBA" id="ARBA00003068"/>
    </source>
</evidence>
<comment type="cofactor">
    <cofactor evidence="17 18">
        <name>heme</name>
        <dbReference type="ChEBI" id="CHEBI:30413"/>
    </cofactor>
    <text evidence="17 18">Binds 1 heme group covalently.</text>
</comment>
<comment type="subcellular location">
    <subcellularLocation>
        <location evidence="17">Cellular thylakoid membrane</location>
        <topology evidence="17">Single-pass membrane protein</topology>
    </subcellularLocation>
    <subcellularLocation>
        <location evidence="16">Plastid thylakoid membrane</location>
        <topology evidence="16">Single-pass membrane protein</topology>
    </subcellularLocation>
</comment>
<comment type="subunit">
    <text evidence="15 17">The 4 large subunits of the cytochrome b6-f complex are cytochrome b6, subunit IV (17 kDa polypeptide, PetD), cytochrome f and the Rieske protein, while the 4 small subunits are PetG, PetL, PetM and PetN. The complex functions as a dimer.</text>
</comment>
<name>A0A2Z2L3F6_9FLOR</name>
<dbReference type="FunFam" id="2.60.40.830:FF:000001">
    <property type="entry name" value="Cytochrome f"/>
    <property type="match status" value="1"/>
</dbReference>
<dbReference type="GeneID" id="37507665"/>
<dbReference type="InterPro" id="IPR024094">
    <property type="entry name" value="Cyt_f_lg_dom"/>
</dbReference>
<geneLocation type="plastid" evidence="20"/>
<keyword evidence="11 17" id="KW-1133">Transmembrane helix</keyword>
<evidence type="ECO:0000256" key="7">
    <source>
        <dbReference type="ARBA" id="ARBA00022692"/>
    </source>
</evidence>
<keyword evidence="14 17" id="KW-0472">Membrane</keyword>